<dbReference type="SMART" id="SM00906">
    <property type="entry name" value="Fungal_trans"/>
    <property type="match status" value="1"/>
</dbReference>
<feature type="domain" description="Xylanolytic transcriptional activator regulatory" evidence="4">
    <location>
        <begin position="240"/>
        <end position="313"/>
    </location>
</feature>
<evidence type="ECO:0000259" key="4">
    <source>
        <dbReference type="SMART" id="SM00906"/>
    </source>
</evidence>
<evidence type="ECO:0000256" key="1">
    <source>
        <dbReference type="ARBA" id="ARBA00004123"/>
    </source>
</evidence>
<keyword evidence="2" id="KW-0539">Nucleus</keyword>
<gene>
    <name evidence="5" type="ORF">PT974_04072</name>
</gene>
<evidence type="ECO:0000256" key="2">
    <source>
        <dbReference type="ARBA" id="ARBA00023242"/>
    </source>
</evidence>
<dbReference type="PANTHER" id="PTHR31001:SF84">
    <property type="entry name" value="FUNGAL SPECIFIC TRANSCRIPTION FACTOR"/>
    <property type="match status" value="1"/>
</dbReference>
<feature type="region of interest" description="Disordered" evidence="3">
    <location>
        <begin position="1"/>
        <end position="63"/>
    </location>
</feature>
<dbReference type="InterPro" id="IPR007219">
    <property type="entry name" value="XnlR_reg_dom"/>
</dbReference>
<proteinExistence type="predicted"/>
<comment type="subcellular location">
    <subcellularLocation>
        <location evidence="1">Nucleus</location>
    </subcellularLocation>
</comment>
<name>A0ABR0SV69_9HYPO</name>
<dbReference type="InterPro" id="IPR050613">
    <property type="entry name" value="Sec_Metabolite_Reg"/>
</dbReference>
<reference evidence="5 6" key="1">
    <citation type="submission" date="2024-01" db="EMBL/GenBank/DDBJ databases">
        <title>Complete genome of Cladobotryum mycophilum ATHUM6906.</title>
        <authorList>
            <person name="Christinaki A.C."/>
            <person name="Myridakis A.I."/>
            <person name="Kouvelis V.N."/>
        </authorList>
    </citation>
    <scope>NUCLEOTIDE SEQUENCE [LARGE SCALE GENOMIC DNA]</scope>
    <source>
        <strain evidence="5 6">ATHUM6906</strain>
    </source>
</reference>
<comment type="caution">
    <text evidence="5">The sequence shown here is derived from an EMBL/GenBank/DDBJ whole genome shotgun (WGS) entry which is preliminary data.</text>
</comment>
<dbReference type="Pfam" id="PF04082">
    <property type="entry name" value="Fungal_trans"/>
    <property type="match status" value="1"/>
</dbReference>
<feature type="region of interest" description="Disordered" evidence="3">
    <location>
        <begin position="514"/>
        <end position="555"/>
    </location>
</feature>
<dbReference type="CDD" id="cd12148">
    <property type="entry name" value="fungal_TF_MHR"/>
    <property type="match status" value="1"/>
</dbReference>
<evidence type="ECO:0000256" key="3">
    <source>
        <dbReference type="SAM" id="MobiDB-lite"/>
    </source>
</evidence>
<dbReference type="PANTHER" id="PTHR31001">
    <property type="entry name" value="UNCHARACTERIZED TRANSCRIPTIONAL REGULATORY PROTEIN"/>
    <property type="match status" value="1"/>
</dbReference>
<organism evidence="5 6">
    <name type="scientific">Cladobotryum mycophilum</name>
    <dbReference type="NCBI Taxonomy" id="491253"/>
    <lineage>
        <taxon>Eukaryota</taxon>
        <taxon>Fungi</taxon>
        <taxon>Dikarya</taxon>
        <taxon>Ascomycota</taxon>
        <taxon>Pezizomycotina</taxon>
        <taxon>Sordariomycetes</taxon>
        <taxon>Hypocreomycetidae</taxon>
        <taxon>Hypocreales</taxon>
        <taxon>Hypocreaceae</taxon>
        <taxon>Cladobotryum</taxon>
    </lineage>
</organism>
<sequence>MAMQPLPKAQGPGQVPFQHRSRRGSPPVNQSRQVVHQPPPPMEQPQPTSHGNEEEDDDDDFDEDNLEAIGYSAAHFLSLHRPKAEKKPKPGIKQYCRDMGDCTQLDHALQVLPPRPYTDMLVQHFLNIVNFHHYIIHPESFVKEYELWWSDRYQNKSLPLPWTSLLMMVCACSAQYPDPQLQETLERDLGQPMQKLSEKYHTAGRELYHTIPIGNAHLYTVQQLLHSCYWFKSEARYVDCWHALTSGIREAQELGIHQEGIVPVSSAADRELRRRAWCLLSIWDWQVGSLLSRPLILDPTECDVQLPGLSLEAYEPSPVAAMTLQAEIIWKLSRRFGRPTNVTTSQTIEEYKGMVERWISRFPQPYTMENTDKRMDAVCFWITLHRHYLHTTSYTMALDPMRPYLAKPMSRNSPASEQGIRRDGVKYALKLMSKLYEFFGFIYPRDAKFHSILFYIFDTAALLCSAVLHDQDHSLPRRDECMKAIEASLNMLKQIHTVSPTAKKPYEMLSRLTKKIDKQNQGPTDSYHRKRPRMVDTPVSTPAPPHTSPGPLFTQ</sequence>
<evidence type="ECO:0000313" key="6">
    <source>
        <dbReference type="Proteomes" id="UP001338125"/>
    </source>
</evidence>
<dbReference type="EMBL" id="JAVFKD010000004">
    <property type="protein sequence ID" value="KAK5995655.1"/>
    <property type="molecule type" value="Genomic_DNA"/>
</dbReference>
<accession>A0ABR0SV69</accession>
<protein>
    <submittedName>
        <fullName evidence="5">Transcription factor sol4-like protein</fullName>
    </submittedName>
</protein>
<feature type="compositionally biased region" description="Acidic residues" evidence="3">
    <location>
        <begin position="53"/>
        <end position="63"/>
    </location>
</feature>
<dbReference type="Proteomes" id="UP001338125">
    <property type="component" value="Unassembled WGS sequence"/>
</dbReference>
<keyword evidence="6" id="KW-1185">Reference proteome</keyword>
<evidence type="ECO:0000313" key="5">
    <source>
        <dbReference type="EMBL" id="KAK5995655.1"/>
    </source>
</evidence>